<feature type="compositionally biased region" description="Low complexity" evidence="2">
    <location>
        <begin position="12"/>
        <end position="22"/>
    </location>
</feature>
<dbReference type="InterPro" id="IPR036322">
    <property type="entry name" value="WD40_repeat_dom_sf"/>
</dbReference>
<reference evidence="3" key="1">
    <citation type="submission" date="2024-06" db="EMBL/GenBank/DDBJ databases">
        <authorList>
            <person name="Liu X."/>
            <person name="Lenzi L."/>
            <person name="Haldenby T S."/>
            <person name="Uol C."/>
        </authorList>
    </citation>
    <scope>NUCLEOTIDE SEQUENCE</scope>
</reference>
<dbReference type="SMART" id="SM00320">
    <property type="entry name" value="WD40"/>
    <property type="match status" value="4"/>
</dbReference>
<dbReference type="Pfam" id="PF00400">
    <property type="entry name" value="WD40"/>
    <property type="match status" value="1"/>
</dbReference>
<evidence type="ECO:0000313" key="3">
    <source>
        <dbReference type="EMBL" id="CAL5138236.1"/>
    </source>
</evidence>
<proteinExistence type="predicted"/>
<dbReference type="SUPFAM" id="SSF50978">
    <property type="entry name" value="WD40 repeat-like"/>
    <property type="match status" value="1"/>
</dbReference>
<dbReference type="EMBL" id="CAXLJL010000489">
    <property type="protein sequence ID" value="CAL5138236.1"/>
    <property type="molecule type" value="Genomic_DNA"/>
</dbReference>
<accession>A0AAV2TQG0</accession>
<protein>
    <submittedName>
        <fullName evidence="3">Uncharacterized protein</fullName>
    </submittedName>
</protein>
<sequence>MITTNDKADQNSTSSYSDSSSDFEGVEDNVIFTSEGAVGVQRGRFGQRRLVDQKLVRIRKENSAKSALQFEVTETLEADAMVIRVSEDRSLCAVGMANGDIRFFHLQRRYSLPVVMRLKAANETLPCTDLKIFTIDRKTLVLATYASGYVRMWDYAALPNKGKLISEWKEEAIEGFPSAPVKEKYNQILCLAISCEYERFVTGGTDSYIRVYQRESKKPPRVLQPTIYSHQSNGHTNRITAVVYHPRARWESSYEHLFVSASWDDSIQIWDDRVDGSLWQYYGPHVSGNDGLDIDPLHNVILTCSWRRDKSLLQLWKFASHAAFRGKGKGDHEDTFYKQPLTEFVYEPKTQSSQGYVAKFDPSFQFVIFGGSNENMLAVIDMSSKTVVAETKELDNGIYSAVVYMDEEVKSWLRIIFTNARSITIGRVHTTGAAVLQTEK</sequence>
<evidence type="ECO:0000256" key="2">
    <source>
        <dbReference type="SAM" id="MobiDB-lite"/>
    </source>
</evidence>
<dbReference type="Gene3D" id="2.130.10.10">
    <property type="entry name" value="YVTN repeat-like/Quinoprotein amine dehydrogenase"/>
    <property type="match status" value="1"/>
</dbReference>
<gene>
    <name evidence="3" type="ORF">CDAUBV1_LOCUS12842</name>
</gene>
<dbReference type="InterPro" id="IPR001680">
    <property type="entry name" value="WD40_rpt"/>
</dbReference>
<dbReference type="AlphaFoldDB" id="A0AAV2TQG0"/>
<comment type="caution">
    <text evidence="3">The sequence shown here is derived from an EMBL/GenBank/DDBJ whole genome shotgun (WGS) entry which is preliminary data.</text>
</comment>
<feature type="region of interest" description="Disordered" evidence="2">
    <location>
        <begin position="1"/>
        <end position="23"/>
    </location>
</feature>
<name>A0AAV2TQG0_CALDB</name>
<dbReference type="PANTHER" id="PTHR47822">
    <property type="entry name" value="CARBOHYDRATE BINDING DOMAIN CONTAINING PROTEIN"/>
    <property type="match status" value="1"/>
</dbReference>
<keyword evidence="1" id="KW-0853">WD repeat</keyword>
<evidence type="ECO:0000256" key="1">
    <source>
        <dbReference type="PROSITE-ProRule" id="PRU00221"/>
    </source>
</evidence>
<dbReference type="PROSITE" id="PS50294">
    <property type="entry name" value="WD_REPEATS_REGION"/>
    <property type="match status" value="1"/>
</dbReference>
<dbReference type="InterPro" id="IPR015943">
    <property type="entry name" value="WD40/YVTN_repeat-like_dom_sf"/>
</dbReference>
<evidence type="ECO:0000313" key="4">
    <source>
        <dbReference type="Proteomes" id="UP001497525"/>
    </source>
</evidence>
<feature type="repeat" description="WD" evidence="1">
    <location>
        <begin position="232"/>
        <end position="271"/>
    </location>
</feature>
<organism evidence="3 4">
    <name type="scientific">Calicophoron daubneyi</name>
    <name type="common">Rumen fluke</name>
    <name type="synonym">Paramphistomum daubneyi</name>
    <dbReference type="NCBI Taxonomy" id="300641"/>
    <lineage>
        <taxon>Eukaryota</taxon>
        <taxon>Metazoa</taxon>
        <taxon>Spiralia</taxon>
        <taxon>Lophotrochozoa</taxon>
        <taxon>Platyhelminthes</taxon>
        <taxon>Trematoda</taxon>
        <taxon>Digenea</taxon>
        <taxon>Plagiorchiida</taxon>
        <taxon>Pronocephalata</taxon>
        <taxon>Paramphistomoidea</taxon>
        <taxon>Paramphistomidae</taxon>
        <taxon>Calicophoron</taxon>
    </lineage>
</organism>
<dbReference type="PROSITE" id="PS50082">
    <property type="entry name" value="WD_REPEATS_2"/>
    <property type="match status" value="1"/>
</dbReference>
<dbReference type="PANTHER" id="PTHR47822:SF2">
    <property type="entry name" value="F-BOX AND WD-40 DOMAIN PROTEIN 7"/>
    <property type="match status" value="1"/>
</dbReference>
<dbReference type="Proteomes" id="UP001497525">
    <property type="component" value="Unassembled WGS sequence"/>
</dbReference>